<evidence type="ECO:0000313" key="3">
    <source>
        <dbReference type="Proteomes" id="UP001165082"/>
    </source>
</evidence>
<feature type="domain" description="Peptidase C1A papain C-terminal" evidence="1">
    <location>
        <begin position="73"/>
        <end position="164"/>
    </location>
</feature>
<accession>A0A9W7E9E5</accession>
<dbReference type="SUPFAM" id="SSF54001">
    <property type="entry name" value="Cysteine proteinases"/>
    <property type="match status" value="1"/>
</dbReference>
<gene>
    <name evidence="2" type="ORF">TrRE_jg5968</name>
</gene>
<keyword evidence="3" id="KW-1185">Reference proteome</keyword>
<proteinExistence type="predicted"/>
<evidence type="ECO:0000259" key="1">
    <source>
        <dbReference type="Pfam" id="PF00112"/>
    </source>
</evidence>
<dbReference type="AlphaFoldDB" id="A0A9W7E9E5"/>
<dbReference type="Proteomes" id="UP001165082">
    <property type="component" value="Unassembled WGS sequence"/>
</dbReference>
<dbReference type="GO" id="GO:0006508">
    <property type="term" value="P:proteolysis"/>
    <property type="evidence" value="ECO:0007669"/>
    <property type="project" value="InterPro"/>
</dbReference>
<dbReference type="GO" id="GO:0008234">
    <property type="term" value="F:cysteine-type peptidase activity"/>
    <property type="evidence" value="ECO:0007669"/>
    <property type="project" value="InterPro"/>
</dbReference>
<feature type="non-terminal residue" evidence="2">
    <location>
        <position position="1"/>
    </location>
</feature>
<dbReference type="InterPro" id="IPR038765">
    <property type="entry name" value="Papain-like_cys_pep_sf"/>
</dbReference>
<evidence type="ECO:0000313" key="2">
    <source>
        <dbReference type="EMBL" id="GMH70757.1"/>
    </source>
</evidence>
<dbReference type="InterPro" id="IPR000169">
    <property type="entry name" value="Pept_cys_AS"/>
</dbReference>
<feature type="non-terminal residue" evidence="2">
    <location>
        <position position="190"/>
    </location>
</feature>
<dbReference type="Pfam" id="PF00112">
    <property type="entry name" value="Peptidase_C1"/>
    <property type="match status" value="1"/>
</dbReference>
<reference evidence="2" key="1">
    <citation type="submission" date="2022-07" db="EMBL/GenBank/DDBJ databases">
        <title>Genome analysis of Parmales, a sister group of diatoms, reveals the evolutionary specialization of diatoms from phago-mixotrophs to photoautotrophs.</title>
        <authorList>
            <person name="Ban H."/>
            <person name="Sato S."/>
            <person name="Yoshikawa S."/>
            <person name="Kazumasa Y."/>
            <person name="Nakamura Y."/>
            <person name="Ichinomiya M."/>
            <person name="Saitoh K."/>
            <person name="Sato N."/>
            <person name="Blanc-Mathieu R."/>
            <person name="Endo H."/>
            <person name="Kuwata A."/>
            <person name="Ogata H."/>
        </authorList>
    </citation>
    <scope>NUCLEOTIDE SEQUENCE</scope>
</reference>
<name>A0A9W7E9E5_9STRA</name>
<protein>
    <recommendedName>
        <fullName evidence="1">Peptidase C1A papain C-terminal domain-containing protein</fullName>
    </recommendedName>
</protein>
<organism evidence="2 3">
    <name type="scientific">Triparma retinervis</name>
    <dbReference type="NCBI Taxonomy" id="2557542"/>
    <lineage>
        <taxon>Eukaryota</taxon>
        <taxon>Sar</taxon>
        <taxon>Stramenopiles</taxon>
        <taxon>Ochrophyta</taxon>
        <taxon>Bolidophyceae</taxon>
        <taxon>Parmales</taxon>
        <taxon>Triparmaceae</taxon>
        <taxon>Triparma</taxon>
    </lineage>
</organism>
<dbReference type="InterPro" id="IPR000668">
    <property type="entry name" value="Peptidase_C1A_C"/>
</dbReference>
<sequence length="190" mass="20538">VVVKHDLGETVRTVEVGKVVGVEDVAVGKFKFTDTKPEVIVRPKAQDEGKVESSRRLTLSHVAYRKLRQLGVNFDWQSSNSGCKSTVGDQGSCGDCYAWAAAGVANERSCKSGGGKFSVRQLACEAEDFMNSPGNGGCEGGWVDRNLDYLRTEGVCGEGDVWWPWYCTGHDCLVCGGNWYGASKAKNPTC</sequence>
<comment type="caution">
    <text evidence="2">The sequence shown here is derived from an EMBL/GenBank/DDBJ whole genome shotgun (WGS) entry which is preliminary data.</text>
</comment>
<dbReference type="PROSITE" id="PS00139">
    <property type="entry name" value="THIOL_PROTEASE_CYS"/>
    <property type="match status" value="1"/>
</dbReference>
<dbReference type="Gene3D" id="3.90.70.10">
    <property type="entry name" value="Cysteine proteinases"/>
    <property type="match status" value="1"/>
</dbReference>
<dbReference type="EMBL" id="BRXZ01001420">
    <property type="protein sequence ID" value="GMH70757.1"/>
    <property type="molecule type" value="Genomic_DNA"/>
</dbReference>